<dbReference type="EMBL" id="MU001711">
    <property type="protein sequence ID" value="KAF2452343.1"/>
    <property type="molecule type" value="Genomic_DNA"/>
</dbReference>
<dbReference type="FunFam" id="2.70.98.10:FF:000028">
    <property type="entry name" value="Alpha-1,2-mannosidase family protein (AFU_orthologue AFUA_5G10520)"/>
    <property type="match status" value="1"/>
</dbReference>
<name>A0A6A6NM76_9PEZI</name>
<dbReference type="InterPro" id="IPR014718">
    <property type="entry name" value="GH-type_carb-bd"/>
</dbReference>
<evidence type="ECO:0000256" key="1">
    <source>
        <dbReference type="SAM" id="MobiDB-lite"/>
    </source>
</evidence>
<dbReference type="Pfam" id="PF07971">
    <property type="entry name" value="Glyco_hydro_92"/>
    <property type="match status" value="1"/>
</dbReference>
<keyword evidence="6" id="KW-1185">Reference proteome</keyword>
<feature type="region of interest" description="Disordered" evidence="1">
    <location>
        <begin position="763"/>
        <end position="794"/>
    </location>
</feature>
<dbReference type="OrthoDB" id="449263at2759"/>
<evidence type="ECO:0000259" key="4">
    <source>
        <dbReference type="Pfam" id="PF17678"/>
    </source>
</evidence>
<dbReference type="GO" id="GO:0005634">
    <property type="term" value="C:nucleus"/>
    <property type="evidence" value="ECO:0007669"/>
    <property type="project" value="TreeGrafter"/>
</dbReference>
<proteinExistence type="predicted"/>
<dbReference type="GO" id="GO:0006516">
    <property type="term" value="P:glycoprotein catabolic process"/>
    <property type="evidence" value="ECO:0007669"/>
    <property type="project" value="TreeGrafter"/>
</dbReference>
<feature type="domain" description="Glycosyl hydrolase family 92" evidence="3">
    <location>
        <begin position="276"/>
        <end position="758"/>
    </location>
</feature>
<feature type="region of interest" description="Disordered" evidence="1">
    <location>
        <begin position="436"/>
        <end position="465"/>
    </location>
</feature>
<feature type="domain" description="Glycosyl hydrolase family 92 N-terminal" evidence="4">
    <location>
        <begin position="28"/>
        <end position="269"/>
    </location>
</feature>
<dbReference type="GO" id="GO:0030246">
    <property type="term" value="F:carbohydrate binding"/>
    <property type="evidence" value="ECO:0007669"/>
    <property type="project" value="InterPro"/>
</dbReference>
<protein>
    <submittedName>
        <fullName evidence="5">Putative alpha-1,2-mannosidase</fullName>
    </submittedName>
</protein>
<dbReference type="InterPro" id="IPR005887">
    <property type="entry name" value="GH92_a_mannosidase_put"/>
</dbReference>
<sequence length="794" mass="85990">MKTFSTILNLAQVLVPAVAAQSTDYSRYVNLFLGTDNGGNMFPGVVAAPFSMTKIGPDVRNGRAEAYSGYLPDGVITGFSMMHESGTGGAPKYGVVSQLPFSGDLENPLSTDIFVSRSADDEASVGYYKTSLSSGVVVELSGTEHAGLFTYSFPSGNTSTLIVDVSHVLPSFRGMGWSQGYAGGNFSYFPDGHYEGSGTYNNGWNLAPDWTIHFCGRFSASPSTSRTFSGSSSSSIDQFDTQTTVNGTNRVGGVFTFDQSEFSSTVGISFISSERACQYADDEISSGTSMSDLVQRSRDRWNSDVFSRITTSSTNDDALTMLYSSLYGMHLLPSNRTGEAPWPTDEPYYDDFFTFWDTFRCHVQLMHVLQPRAYEEVIRALIDIWRHDGFMPDARSSNFNGRTQGGSNADNVLADAYVKGVRGAINWEDGFAAMVSDAEDVPPPNNDPSARDSSTKEGRGGLPDWKTHGYVSTNYTRSVTRAVEYSVNDFALYQVARGLGRSSDASKYLSRSHNWQNHWSNSSAGLGHSGFMVPISPEGVLDAEHDPLDCGACYWAEDYYQGLPWEYSMNPHHDMASLIAMAGGASRFVDRLEAMFTPGNAPGNSPDDTIFNPGNEPSLSTPYLFHFAGAPARSVRRARDAARAYYGPGRDGLPGNSDAGALQSWLLWNMLGLYPVAAQPVFLLHSPWFSNVTVDLGGGRTLAISSEGAADADSRPHGPDTDVFVQSVRVNGQAWPRSWLAFDDVFADGGGAVHFVLGPRPSDWATGPDAPLPPSPASFPDDDARSPPCEKTGY</sequence>
<dbReference type="AlphaFoldDB" id="A0A6A6NM76"/>
<feature type="chain" id="PRO_5025446657" evidence="2">
    <location>
        <begin position="21"/>
        <end position="794"/>
    </location>
</feature>
<dbReference type="GO" id="GO:0000224">
    <property type="term" value="F:peptide-N4-(N-acetyl-beta-glucosaminyl)asparagine amidase activity"/>
    <property type="evidence" value="ECO:0007669"/>
    <property type="project" value="TreeGrafter"/>
</dbReference>
<dbReference type="InterPro" id="IPR041371">
    <property type="entry name" value="GH92_N"/>
</dbReference>
<dbReference type="PANTHER" id="PTHR12143">
    <property type="entry name" value="PEPTIDE N-GLYCANASE PNGASE -RELATED"/>
    <property type="match status" value="1"/>
</dbReference>
<dbReference type="InterPro" id="IPR012939">
    <property type="entry name" value="Glyco_hydro_92"/>
</dbReference>
<accession>A0A6A6NM76</accession>
<dbReference type="InterPro" id="IPR050883">
    <property type="entry name" value="PNGase"/>
</dbReference>
<evidence type="ECO:0000313" key="6">
    <source>
        <dbReference type="Proteomes" id="UP000799766"/>
    </source>
</evidence>
<dbReference type="Gene3D" id="2.70.98.10">
    <property type="match status" value="1"/>
</dbReference>
<feature type="signal peptide" evidence="2">
    <location>
        <begin position="1"/>
        <end position="20"/>
    </location>
</feature>
<dbReference type="InterPro" id="IPR008928">
    <property type="entry name" value="6-hairpin_glycosidase_sf"/>
</dbReference>
<dbReference type="GO" id="GO:0005975">
    <property type="term" value="P:carbohydrate metabolic process"/>
    <property type="evidence" value="ECO:0007669"/>
    <property type="project" value="InterPro"/>
</dbReference>
<keyword evidence="2" id="KW-0732">Signal</keyword>
<gene>
    <name evidence="5" type="ORF">BDY21DRAFT_417766</name>
</gene>
<dbReference type="GO" id="GO:0005829">
    <property type="term" value="C:cytosol"/>
    <property type="evidence" value="ECO:0007669"/>
    <property type="project" value="TreeGrafter"/>
</dbReference>
<dbReference type="SUPFAM" id="SSF48208">
    <property type="entry name" value="Six-hairpin glycosidases"/>
    <property type="match status" value="1"/>
</dbReference>
<dbReference type="Pfam" id="PF17678">
    <property type="entry name" value="Glyco_hydro_92N"/>
    <property type="match status" value="1"/>
</dbReference>
<dbReference type="Gene3D" id="3.30.2080.10">
    <property type="entry name" value="GH92 mannosidase domain"/>
    <property type="match status" value="1"/>
</dbReference>
<evidence type="ECO:0000313" key="5">
    <source>
        <dbReference type="EMBL" id="KAF2452343.1"/>
    </source>
</evidence>
<feature type="compositionally biased region" description="Basic and acidic residues" evidence="1">
    <location>
        <begin position="449"/>
        <end position="459"/>
    </location>
</feature>
<dbReference type="Proteomes" id="UP000799766">
    <property type="component" value="Unassembled WGS sequence"/>
</dbReference>
<dbReference type="NCBIfam" id="TIGR01180">
    <property type="entry name" value="aman2_put"/>
    <property type="match status" value="1"/>
</dbReference>
<reference evidence="5" key="1">
    <citation type="journal article" date="2020" name="Stud. Mycol.">
        <title>101 Dothideomycetes genomes: a test case for predicting lifestyles and emergence of pathogens.</title>
        <authorList>
            <person name="Haridas S."/>
            <person name="Albert R."/>
            <person name="Binder M."/>
            <person name="Bloem J."/>
            <person name="Labutti K."/>
            <person name="Salamov A."/>
            <person name="Andreopoulos B."/>
            <person name="Baker S."/>
            <person name="Barry K."/>
            <person name="Bills G."/>
            <person name="Bluhm B."/>
            <person name="Cannon C."/>
            <person name="Castanera R."/>
            <person name="Culley D."/>
            <person name="Daum C."/>
            <person name="Ezra D."/>
            <person name="Gonzalez J."/>
            <person name="Henrissat B."/>
            <person name="Kuo A."/>
            <person name="Liang C."/>
            <person name="Lipzen A."/>
            <person name="Lutzoni F."/>
            <person name="Magnuson J."/>
            <person name="Mondo S."/>
            <person name="Nolan M."/>
            <person name="Ohm R."/>
            <person name="Pangilinan J."/>
            <person name="Park H.-J."/>
            <person name="Ramirez L."/>
            <person name="Alfaro M."/>
            <person name="Sun H."/>
            <person name="Tritt A."/>
            <person name="Yoshinaga Y."/>
            <person name="Zwiers L.-H."/>
            <person name="Turgeon B."/>
            <person name="Goodwin S."/>
            <person name="Spatafora J."/>
            <person name="Crous P."/>
            <person name="Grigoriev I."/>
        </authorList>
    </citation>
    <scope>NUCLEOTIDE SEQUENCE</scope>
    <source>
        <strain evidence="5">ATCC 16933</strain>
    </source>
</reference>
<evidence type="ECO:0000259" key="3">
    <source>
        <dbReference type="Pfam" id="PF07971"/>
    </source>
</evidence>
<evidence type="ECO:0000256" key="2">
    <source>
        <dbReference type="SAM" id="SignalP"/>
    </source>
</evidence>
<dbReference type="FunFam" id="1.20.1050.60:FF:000002">
    <property type="entry name" value="Glycosyl hydrolase family 92"/>
    <property type="match status" value="1"/>
</dbReference>
<organism evidence="5 6">
    <name type="scientific">Lineolata rhizophorae</name>
    <dbReference type="NCBI Taxonomy" id="578093"/>
    <lineage>
        <taxon>Eukaryota</taxon>
        <taxon>Fungi</taxon>
        <taxon>Dikarya</taxon>
        <taxon>Ascomycota</taxon>
        <taxon>Pezizomycotina</taxon>
        <taxon>Dothideomycetes</taxon>
        <taxon>Dothideomycetes incertae sedis</taxon>
        <taxon>Lineolatales</taxon>
        <taxon>Lineolataceae</taxon>
        <taxon>Lineolata</taxon>
    </lineage>
</organism>
<dbReference type="PANTHER" id="PTHR12143:SF38">
    <property type="entry name" value="ALPHA-1,2-MANNOSIDASE FAMILY PROTEIN (AFU_ORTHOLOGUE AFUA_5G10520)"/>
    <property type="match status" value="1"/>
</dbReference>
<dbReference type="Gene3D" id="1.20.1610.10">
    <property type="entry name" value="alpha-1,2-mannosidases domains"/>
    <property type="match status" value="1"/>
</dbReference>
<dbReference type="Gene3D" id="1.20.1050.60">
    <property type="entry name" value="alpha-1,2-mannosidase"/>
    <property type="match status" value="1"/>
</dbReference>